<feature type="region of interest" description="Disordered" evidence="1">
    <location>
        <begin position="402"/>
        <end position="468"/>
    </location>
</feature>
<evidence type="ECO:0000313" key="3">
    <source>
        <dbReference type="Proteomes" id="UP000292702"/>
    </source>
</evidence>
<name>A0A4R0RH05_9APHY</name>
<accession>A0A4R0RH05</accession>
<reference evidence="2 3" key="1">
    <citation type="submission" date="2018-11" db="EMBL/GenBank/DDBJ databases">
        <title>Genome assembly of Steccherinum ochraceum LE-BIN_3174, the white-rot fungus of the Steccherinaceae family (The Residual Polyporoid clade, Polyporales, Basidiomycota).</title>
        <authorList>
            <person name="Fedorova T.V."/>
            <person name="Glazunova O.A."/>
            <person name="Landesman E.O."/>
            <person name="Moiseenko K.V."/>
            <person name="Psurtseva N.V."/>
            <person name="Savinova O.S."/>
            <person name="Shakhova N.V."/>
            <person name="Tyazhelova T.V."/>
            <person name="Vasina D.V."/>
        </authorList>
    </citation>
    <scope>NUCLEOTIDE SEQUENCE [LARGE SCALE GENOMIC DNA]</scope>
    <source>
        <strain evidence="2 3">LE-BIN_3174</strain>
    </source>
</reference>
<feature type="compositionally biased region" description="Low complexity" evidence="1">
    <location>
        <begin position="356"/>
        <end position="376"/>
    </location>
</feature>
<organism evidence="2 3">
    <name type="scientific">Steccherinum ochraceum</name>
    <dbReference type="NCBI Taxonomy" id="92696"/>
    <lineage>
        <taxon>Eukaryota</taxon>
        <taxon>Fungi</taxon>
        <taxon>Dikarya</taxon>
        <taxon>Basidiomycota</taxon>
        <taxon>Agaricomycotina</taxon>
        <taxon>Agaricomycetes</taxon>
        <taxon>Polyporales</taxon>
        <taxon>Steccherinaceae</taxon>
        <taxon>Steccherinum</taxon>
    </lineage>
</organism>
<feature type="region of interest" description="Disordered" evidence="1">
    <location>
        <begin position="14"/>
        <end position="74"/>
    </location>
</feature>
<feature type="compositionally biased region" description="Polar residues" evidence="1">
    <location>
        <begin position="31"/>
        <end position="63"/>
    </location>
</feature>
<evidence type="ECO:0000313" key="2">
    <source>
        <dbReference type="EMBL" id="TCD64049.1"/>
    </source>
</evidence>
<protein>
    <submittedName>
        <fullName evidence="2">Uncharacterized protein</fullName>
    </submittedName>
</protein>
<keyword evidence="3" id="KW-1185">Reference proteome</keyword>
<proteinExistence type="predicted"/>
<evidence type="ECO:0000256" key="1">
    <source>
        <dbReference type="SAM" id="MobiDB-lite"/>
    </source>
</evidence>
<comment type="caution">
    <text evidence="2">The sequence shown here is derived from an EMBL/GenBank/DDBJ whole genome shotgun (WGS) entry which is preliminary data.</text>
</comment>
<dbReference type="Proteomes" id="UP000292702">
    <property type="component" value="Unassembled WGS sequence"/>
</dbReference>
<feature type="region of interest" description="Disordered" evidence="1">
    <location>
        <begin position="283"/>
        <end position="302"/>
    </location>
</feature>
<dbReference type="EMBL" id="RWJN01000259">
    <property type="protein sequence ID" value="TCD64049.1"/>
    <property type="molecule type" value="Genomic_DNA"/>
</dbReference>
<feature type="region of interest" description="Disordered" evidence="1">
    <location>
        <begin position="240"/>
        <end position="273"/>
    </location>
</feature>
<dbReference type="AlphaFoldDB" id="A0A4R0RH05"/>
<dbReference type="OrthoDB" id="3254613at2759"/>
<sequence>MLGRKIIEVFPDENIPDATEAASKDAPGLTPDTTHTFGLPNPTSIEEASDSGPSISSDVTNTSTHEKRHRRYSQQEVALKSTLQHTTREPSRRDLQIRALERATALLSQHAKEAQDRANKLRSALTQRDVDPETFRTLQRERWMEERRSNARTEEAKALKQLMLRITGPDHAPGTQRTQSLPTGAADVAKRQANLLSFSEKSPTKLFFTRRRGAKQHPQALHHSLTLSETRPMRLRTSAPVPALSKPTKVNRTRNSPLERGRPAASSSPISLATTPMSVVELKVKQQPRTREQIDSDMSDVGLPSYALDLLGGFDDIRGEITLSSSAPASKPVPIPPKSKKRWSRAQHPPPPESYPTPSISFPSQHSTPSSSPARSTFLGTPPKHAPFSAIRRPLSFMGHKTSDSVATAGPGSSVRMSGDGVVLAERPSTPVGSMNSMEKRRWGGSTSSPAKALSKMKNRLSMMGGKR</sequence>
<gene>
    <name evidence="2" type="ORF">EIP91_004598</name>
</gene>
<feature type="region of interest" description="Disordered" evidence="1">
    <location>
        <begin position="323"/>
        <end position="386"/>
    </location>
</feature>